<dbReference type="Proteomes" id="UP000515123">
    <property type="component" value="Linkage group 13"/>
</dbReference>
<dbReference type="Pfam" id="PF13532">
    <property type="entry name" value="2OG-FeII_Oxy_2"/>
    <property type="match status" value="1"/>
</dbReference>
<evidence type="ECO:0000256" key="4">
    <source>
        <dbReference type="ARBA" id="ARBA00022490"/>
    </source>
</evidence>
<feature type="compositionally biased region" description="Polar residues" evidence="15">
    <location>
        <begin position="105"/>
        <end position="115"/>
    </location>
</feature>
<dbReference type="RefSeq" id="XP_020101149.1">
    <property type="nucleotide sequence ID" value="XM_020245560.1"/>
</dbReference>
<comment type="catalytic activity">
    <reaction evidence="12">
        <text>an N(6)-methyl-2'-deoxyadenosine in DNA + 2-oxoglutarate + O2 = a 2'-deoxyadenosine in DNA + formaldehyde + succinate + CO2</text>
        <dbReference type="Rhea" id="RHEA:49524"/>
        <dbReference type="Rhea" id="RHEA-COMP:12418"/>
        <dbReference type="Rhea" id="RHEA-COMP:12419"/>
        <dbReference type="ChEBI" id="CHEBI:15379"/>
        <dbReference type="ChEBI" id="CHEBI:16526"/>
        <dbReference type="ChEBI" id="CHEBI:16810"/>
        <dbReference type="ChEBI" id="CHEBI:16842"/>
        <dbReference type="ChEBI" id="CHEBI:30031"/>
        <dbReference type="ChEBI" id="CHEBI:90615"/>
        <dbReference type="ChEBI" id="CHEBI:90616"/>
        <dbReference type="EC" id="1.14.11.51"/>
    </reaction>
    <physiologicalReaction direction="left-to-right" evidence="12">
        <dbReference type="Rhea" id="RHEA:49525"/>
    </physiologicalReaction>
</comment>
<reference evidence="18" key="2">
    <citation type="submission" date="2025-08" db="UniProtKB">
        <authorList>
            <consortium name="RefSeq"/>
        </authorList>
    </citation>
    <scope>IDENTIFICATION</scope>
    <source>
        <tissue evidence="18">Leaf</tissue>
    </source>
</reference>
<evidence type="ECO:0000256" key="6">
    <source>
        <dbReference type="ARBA" id="ARBA00022763"/>
    </source>
</evidence>
<evidence type="ECO:0000256" key="5">
    <source>
        <dbReference type="ARBA" id="ARBA00022723"/>
    </source>
</evidence>
<feature type="compositionally biased region" description="Basic and acidic residues" evidence="15">
    <location>
        <begin position="92"/>
        <end position="103"/>
    </location>
</feature>
<keyword evidence="8" id="KW-0560">Oxidoreductase</keyword>
<dbReference type="SUPFAM" id="SSF51197">
    <property type="entry name" value="Clavaminate synthase-like"/>
    <property type="match status" value="1"/>
</dbReference>
<dbReference type="PROSITE" id="PS51471">
    <property type="entry name" value="FE2OG_OXY"/>
    <property type="match status" value="1"/>
</dbReference>
<dbReference type="PANTHER" id="PTHR16557">
    <property type="entry name" value="ALKYLATED DNA REPAIR PROTEIN ALKB-RELATED"/>
    <property type="match status" value="1"/>
</dbReference>
<dbReference type="GO" id="GO:0035513">
    <property type="term" value="P:oxidative RNA demethylation"/>
    <property type="evidence" value="ECO:0007669"/>
    <property type="project" value="TreeGrafter"/>
</dbReference>
<dbReference type="InterPro" id="IPR004574">
    <property type="entry name" value="Alkb"/>
</dbReference>
<accession>A0A6P5FYN2</accession>
<evidence type="ECO:0000256" key="9">
    <source>
        <dbReference type="ARBA" id="ARBA00023004"/>
    </source>
</evidence>
<dbReference type="PANTHER" id="PTHR16557:SF2">
    <property type="entry name" value="NUCLEIC ACID DIOXYGENASE ALKBH1"/>
    <property type="match status" value="1"/>
</dbReference>
<evidence type="ECO:0000256" key="1">
    <source>
        <dbReference type="ARBA" id="ARBA00004123"/>
    </source>
</evidence>
<evidence type="ECO:0000256" key="3">
    <source>
        <dbReference type="ARBA" id="ARBA00007879"/>
    </source>
</evidence>
<feature type="region of interest" description="Disordered" evidence="15">
    <location>
        <begin position="1"/>
        <end position="72"/>
    </location>
</feature>
<evidence type="ECO:0000256" key="14">
    <source>
        <dbReference type="PIRSR" id="PIRSR604574-2"/>
    </source>
</evidence>
<evidence type="ECO:0000256" key="12">
    <source>
        <dbReference type="ARBA" id="ARBA00052047"/>
    </source>
</evidence>
<proteinExistence type="inferred from homology"/>
<evidence type="ECO:0000256" key="15">
    <source>
        <dbReference type="SAM" id="MobiDB-lite"/>
    </source>
</evidence>
<dbReference type="Gene3D" id="2.60.120.590">
    <property type="entry name" value="Alpha-ketoglutarate-dependent dioxygenase AlkB-like"/>
    <property type="match status" value="1"/>
</dbReference>
<evidence type="ECO:0000256" key="2">
    <source>
        <dbReference type="ARBA" id="ARBA00004496"/>
    </source>
</evidence>
<keyword evidence="6" id="KW-0227">DNA damage</keyword>
<evidence type="ECO:0000256" key="11">
    <source>
        <dbReference type="ARBA" id="ARBA00023242"/>
    </source>
</evidence>
<dbReference type="EC" id="1.14.11.51" evidence="13"/>
<comment type="cofactor">
    <cofactor evidence="14">
        <name>Fe(2+)</name>
        <dbReference type="ChEBI" id="CHEBI:29033"/>
    </cofactor>
    <text evidence="14">Binds 1 Fe(2+) ion per subunit.</text>
</comment>
<dbReference type="GO" id="GO:0035515">
    <property type="term" value="F:oxidative RNA demethylase activity"/>
    <property type="evidence" value="ECO:0007669"/>
    <property type="project" value="TreeGrafter"/>
</dbReference>
<feature type="compositionally biased region" description="Polar residues" evidence="15">
    <location>
        <begin position="37"/>
        <end position="48"/>
    </location>
</feature>
<dbReference type="GO" id="GO:0005634">
    <property type="term" value="C:nucleus"/>
    <property type="evidence" value="ECO:0007669"/>
    <property type="project" value="UniProtKB-SubCell"/>
</dbReference>
<sequence length="480" mass="52637">MRGERTPGASPTRRRAPRSGGSVSVGNSSTDGKIASLATSSESCSGTQDAPPRAVEQEEAEASVDSESSSCSLKLAECDSERRPFDTCVDESKTLELNREKRSNGTRPSVGTSSLDGKIAGLATSCVSSSGTRGIPLRTVKQEEAKASVDRKSSSCSSKLAECDSERRPFDTCVDESKTFESYSDTRGGPFRDVKQGEAKASVDRKSSSCSWKLAGCDSERRPFDICLDESKRTVFTLRPSLLELNREKRRNRQKKYLRPGMVLLKGFIGHHDQVSIIKKCRELGIGAGGFYTPGYSDGAKLHLLMMCLGKNWDPETSSYEEKRFFDGAVPPKIPQLFKKLVENAIQASHDFLVQEEGVKNVEGELPWMSPDICIANFYSNSGKLGLHQDKDESKSSLVKGLPVVSFSLGDSAEFLYGVERDAAKAERIELESGDVLLFGGKSRNIFHGVPCIKPKTAPKRLIEDSNLRPGRLNLTFRQY</sequence>
<keyword evidence="5 14" id="KW-0479">Metal-binding</keyword>
<protein>
    <recommendedName>
        <fullName evidence="13">DNA N(6)-methyladenine demethylase</fullName>
        <ecNumber evidence="13">1.14.11.51</ecNumber>
    </recommendedName>
</protein>
<dbReference type="GO" id="GO:0005737">
    <property type="term" value="C:cytoplasm"/>
    <property type="evidence" value="ECO:0007669"/>
    <property type="project" value="UniProtKB-SubCell"/>
</dbReference>
<dbReference type="AlphaFoldDB" id="A0A6P5FYN2"/>
<evidence type="ECO:0000313" key="18">
    <source>
        <dbReference type="RefSeq" id="XP_020101149.1"/>
    </source>
</evidence>
<keyword evidence="7" id="KW-0223">Dioxygenase</keyword>
<gene>
    <name evidence="18" type="primary">LOC109719053</name>
</gene>
<comment type="similarity">
    <text evidence="3">Belongs to the alkB family.</text>
</comment>
<name>A0A6P5FYN2_ANACO</name>
<keyword evidence="10" id="KW-0234">DNA repair</keyword>
<reference evidence="17" key="1">
    <citation type="journal article" date="2015" name="Nat. Genet.">
        <title>The pineapple genome and the evolution of CAM photosynthesis.</title>
        <authorList>
            <person name="Ming R."/>
            <person name="VanBuren R."/>
            <person name="Wai C.M."/>
            <person name="Tang H."/>
            <person name="Schatz M.C."/>
            <person name="Bowers J.E."/>
            <person name="Lyons E."/>
            <person name="Wang M.L."/>
            <person name="Chen J."/>
            <person name="Biggers E."/>
            <person name="Zhang J."/>
            <person name="Huang L."/>
            <person name="Zhang L."/>
            <person name="Miao W."/>
            <person name="Zhang J."/>
            <person name="Ye Z."/>
            <person name="Miao C."/>
            <person name="Lin Z."/>
            <person name="Wang H."/>
            <person name="Zhou H."/>
            <person name="Yim W.C."/>
            <person name="Priest H.D."/>
            <person name="Zheng C."/>
            <person name="Woodhouse M."/>
            <person name="Edger P.P."/>
            <person name="Guyot R."/>
            <person name="Guo H.B."/>
            <person name="Guo H."/>
            <person name="Zheng G."/>
            <person name="Singh R."/>
            <person name="Sharma A."/>
            <person name="Min X."/>
            <person name="Zheng Y."/>
            <person name="Lee H."/>
            <person name="Gurtowski J."/>
            <person name="Sedlazeck F.J."/>
            <person name="Harkess A."/>
            <person name="McKain M.R."/>
            <person name="Liao Z."/>
            <person name="Fang J."/>
            <person name="Liu J."/>
            <person name="Zhang X."/>
            <person name="Zhang Q."/>
            <person name="Hu W."/>
            <person name="Qin Y."/>
            <person name="Wang K."/>
            <person name="Chen L.Y."/>
            <person name="Shirley N."/>
            <person name="Lin Y.R."/>
            <person name="Liu L.Y."/>
            <person name="Hernandez A.G."/>
            <person name="Wright C.L."/>
            <person name="Bulone V."/>
            <person name="Tuskan G.A."/>
            <person name="Heath K."/>
            <person name="Zee F."/>
            <person name="Moore P.H."/>
            <person name="Sunkar R."/>
            <person name="Leebens-Mack J.H."/>
            <person name="Mockler T."/>
            <person name="Bennetzen J.L."/>
            <person name="Freeling M."/>
            <person name="Sankoff D."/>
            <person name="Paterson A.H."/>
            <person name="Zhu X."/>
            <person name="Yang X."/>
            <person name="Smith J.A."/>
            <person name="Cushman J.C."/>
            <person name="Paull R.E."/>
            <person name="Yu Q."/>
        </authorList>
    </citation>
    <scope>NUCLEOTIDE SEQUENCE [LARGE SCALE GENOMIC DNA]</scope>
    <source>
        <strain evidence="17">cv. F153</strain>
    </source>
</reference>
<evidence type="ECO:0000256" key="8">
    <source>
        <dbReference type="ARBA" id="ARBA00023002"/>
    </source>
</evidence>
<dbReference type="GO" id="GO:0008198">
    <property type="term" value="F:ferrous iron binding"/>
    <property type="evidence" value="ECO:0007669"/>
    <property type="project" value="TreeGrafter"/>
</dbReference>
<dbReference type="OrthoDB" id="6614653at2759"/>
<feature type="binding site" evidence="14">
    <location>
        <position position="448"/>
    </location>
    <ligand>
        <name>Fe cation</name>
        <dbReference type="ChEBI" id="CHEBI:24875"/>
        <note>catalytic</note>
    </ligand>
</feature>
<evidence type="ECO:0000259" key="16">
    <source>
        <dbReference type="PROSITE" id="PS51471"/>
    </source>
</evidence>
<dbReference type="InterPro" id="IPR027450">
    <property type="entry name" value="AlkB-like"/>
</dbReference>
<evidence type="ECO:0000256" key="7">
    <source>
        <dbReference type="ARBA" id="ARBA00022964"/>
    </source>
</evidence>
<keyword evidence="9 14" id="KW-0408">Iron</keyword>
<feature type="region of interest" description="Disordered" evidence="15">
    <location>
        <begin position="92"/>
        <end position="116"/>
    </location>
</feature>
<evidence type="ECO:0000256" key="10">
    <source>
        <dbReference type="ARBA" id="ARBA00023204"/>
    </source>
</evidence>
<feature type="compositionally biased region" description="Low complexity" evidence="15">
    <location>
        <begin position="19"/>
        <end position="29"/>
    </location>
</feature>
<organism evidence="17 18">
    <name type="scientific">Ananas comosus</name>
    <name type="common">Pineapple</name>
    <name type="synonym">Ananas ananas</name>
    <dbReference type="NCBI Taxonomy" id="4615"/>
    <lineage>
        <taxon>Eukaryota</taxon>
        <taxon>Viridiplantae</taxon>
        <taxon>Streptophyta</taxon>
        <taxon>Embryophyta</taxon>
        <taxon>Tracheophyta</taxon>
        <taxon>Spermatophyta</taxon>
        <taxon>Magnoliopsida</taxon>
        <taxon>Liliopsida</taxon>
        <taxon>Poales</taxon>
        <taxon>Bromeliaceae</taxon>
        <taxon>Bromelioideae</taxon>
        <taxon>Ananas</taxon>
    </lineage>
</organism>
<dbReference type="GO" id="GO:0035516">
    <property type="term" value="F:broad specificity oxidative DNA demethylase activity"/>
    <property type="evidence" value="ECO:0007669"/>
    <property type="project" value="TreeGrafter"/>
</dbReference>
<dbReference type="GO" id="GO:0006281">
    <property type="term" value="P:DNA repair"/>
    <property type="evidence" value="ECO:0007669"/>
    <property type="project" value="UniProtKB-KW"/>
</dbReference>
<dbReference type="FunFam" id="2.60.120.590:FF:000013">
    <property type="entry name" value="2-oxoglutarate-dependent dioxygenase family protein"/>
    <property type="match status" value="1"/>
</dbReference>
<evidence type="ECO:0000313" key="17">
    <source>
        <dbReference type="Proteomes" id="UP000515123"/>
    </source>
</evidence>
<dbReference type="InterPro" id="IPR005123">
    <property type="entry name" value="Oxoglu/Fe-dep_dioxygenase_dom"/>
</dbReference>
<keyword evidence="4" id="KW-0963">Cytoplasm</keyword>
<feature type="domain" description="Fe2OG dioxygenase" evidence="16">
    <location>
        <begin position="370"/>
        <end position="480"/>
    </location>
</feature>
<dbReference type="GO" id="GO:0141131">
    <property type="term" value="F:DNA N6-methyladenine demethylase activity"/>
    <property type="evidence" value="ECO:0007669"/>
    <property type="project" value="UniProtKB-EC"/>
</dbReference>
<dbReference type="GeneID" id="109719053"/>
<keyword evidence="17" id="KW-1185">Reference proteome</keyword>
<feature type="binding site" evidence="14">
    <location>
        <position position="390"/>
    </location>
    <ligand>
        <name>Fe cation</name>
        <dbReference type="ChEBI" id="CHEBI:24875"/>
        <note>catalytic</note>
    </ligand>
</feature>
<comment type="subcellular location">
    <subcellularLocation>
        <location evidence="2">Cytoplasm</location>
    </subcellularLocation>
    <subcellularLocation>
        <location evidence="1">Nucleus</location>
    </subcellularLocation>
</comment>
<feature type="binding site" evidence="14">
    <location>
        <position position="388"/>
    </location>
    <ligand>
        <name>Fe cation</name>
        <dbReference type="ChEBI" id="CHEBI:24875"/>
        <note>catalytic</note>
    </ligand>
</feature>
<evidence type="ECO:0000256" key="13">
    <source>
        <dbReference type="ARBA" id="ARBA00066586"/>
    </source>
</evidence>
<dbReference type="InterPro" id="IPR037151">
    <property type="entry name" value="AlkB-like_sf"/>
</dbReference>
<keyword evidence="11" id="KW-0539">Nucleus</keyword>